<keyword evidence="1" id="KW-0472">Membrane</keyword>
<dbReference type="STRING" id="574349.SAMN05443545_11144"/>
<dbReference type="OrthoDB" id="6183803at2"/>
<dbReference type="RefSeq" id="WP_139243952.1">
    <property type="nucleotide sequence ID" value="NZ_BMXH01000012.1"/>
</dbReference>
<name>A0A1H3HA85_9GAMM</name>
<proteinExistence type="predicted"/>
<keyword evidence="3" id="KW-1185">Reference proteome</keyword>
<sequence length="134" mass="15465">MPKPPATISIVPSRLSLLVHAGIMVLPVGLSVQYAPWWFVVTATLSMLASGYRLLRQRSAWQLRWSPEALGDDEWQFRDAETMPWRRVQVHCHYLGAGLLGLRIDGRTAWIWPDSADADVLRQLRRYWVMQSHQ</sequence>
<accession>A0A1H3HA85</accession>
<feature type="transmembrane region" description="Helical" evidence="1">
    <location>
        <begin position="36"/>
        <end position="55"/>
    </location>
</feature>
<keyword evidence="1" id="KW-0812">Transmembrane</keyword>
<evidence type="ECO:0000256" key="1">
    <source>
        <dbReference type="SAM" id="Phobius"/>
    </source>
</evidence>
<evidence type="ECO:0000313" key="2">
    <source>
        <dbReference type="EMBL" id="SDY11539.1"/>
    </source>
</evidence>
<keyword evidence="1" id="KW-1133">Transmembrane helix</keyword>
<evidence type="ECO:0000313" key="3">
    <source>
        <dbReference type="Proteomes" id="UP000198500"/>
    </source>
</evidence>
<protein>
    <recommendedName>
        <fullName evidence="4">Toxin CptA</fullName>
    </recommendedName>
</protein>
<dbReference type="EMBL" id="FNNI01000011">
    <property type="protein sequence ID" value="SDY11539.1"/>
    <property type="molecule type" value="Genomic_DNA"/>
</dbReference>
<reference evidence="2 3" key="1">
    <citation type="submission" date="2016-10" db="EMBL/GenBank/DDBJ databases">
        <authorList>
            <person name="de Groot N.N."/>
        </authorList>
    </citation>
    <scope>NUCLEOTIDE SEQUENCE [LARGE SCALE GENOMIC DNA]</scope>
    <source>
        <strain evidence="2 3">DSM 19219</strain>
    </source>
</reference>
<gene>
    <name evidence="2" type="ORF">SAMN05443545_11144</name>
</gene>
<organism evidence="2 3">
    <name type="scientific">Aidingimonas halophila</name>
    <dbReference type="NCBI Taxonomy" id="574349"/>
    <lineage>
        <taxon>Bacteria</taxon>
        <taxon>Pseudomonadati</taxon>
        <taxon>Pseudomonadota</taxon>
        <taxon>Gammaproteobacteria</taxon>
        <taxon>Oceanospirillales</taxon>
        <taxon>Halomonadaceae</taxon>
        <taxon>Aidingimonas</taxon>
    </lineage>
</organism>
<dbReference type="Proteomes" id="UP000198500">
    <property type="component" value="Unassembled WGS sequence"/>
</dbReference>
<dbReference type="AlphaFoldDB" id="A0A1H3HA85"/>
<evidence type="ECO:0008006" key="4">
    <source>
        <dbReference type="Google" id="ProtNLM"/>
    </source>
</evidence>